<dbReference type="Proteomes" id="UP000034498">
    <property type="component" value="Unassembled WGS sequence"/>
</dbReference>
<reference evidence="1 2" key="1">
    <citation type="journal article" date="2015" name="Nature">
        <title>rRNA introns, odd ribosomes, and small enigmatic genomes across a large radiation of phyla.</title>
        <authorList>
            <person name="Brown C.T."/>
            <person name="Hug L.A."/>
            <person name="Thomas B.C."/>
            <person name="Sharon I."/>
            <person name="Castelle C.J."/>
            <person name="Singh A."/>
            <person name="Wilkins M.J."/>
            <person name="Williams K.H."/>
            <person name="Banfield J.F."/>
        </authorList>
    </citation>
    <scope>NUCLEOTIDE SEQUENCE [LARGE SCALE GENOMIC DNA]</scope>
</reference>
<dbReference type="InterPro" id="IPR005883">
    <property type="entry name" value="PilM"/>
</dbReference>
<evidence type="ECO:0008006" key="3">
    <source>
        <dbReference type="Google" id="ProtNLM"/>
    </source>
</evidence>
<dbReference type="EMBL" id="LBUX01000008">
    <property type="protein sequence ID" value="KKQ74296.1"/>
    <property type="molecule type" value="Genomic_DNA"/>
</dbReference>
<dbReference type="Gene3D" id="3.30.420.40">
    <property type="match status" value="1"/>
</dbReference>
<evidence type="ECO:0000313" key="2">
    <source>
        <dbReference type="Proteomes" id="UP000034498"/>
    </source>
</evidence>
<dbReference type="STRING" id="1618336.US94_C0008G0011"/>
<dbReference type="Pfam" id="PF11104">
    <property type="entry name" value="PilM_2"/>
    <property type="match status" value="1"/>
</dbReference>
<feature type="non-terminal residue" evidence="1">
    <location>
        <position position="106"/>
    </location>
</feature>
<gene>
    <name evidence="1" type="ORF">US94_C0008G0011</name>
</gene>
<dbReference type="AlphaFoldDB" id="A0A0G0NB12"/>
<proteinExistence type="predicted"/>
<comment type="caution">
    <text evidence="1">The sequence shown here is derived from an EMBL/GenBank/DDBJ whole genome shotgun (WGS) entry which is preliminary data.</text>
</comment>
<protein>
    <recommendedName>
        <fullName evidence="3">Type IV pilus assembly protein PilM</fullName>
    </recommendedName>
</protein>
<evidence type="ECO:0000313" key="1">
    <source>
        <dbReference type="EMBL" id="KKQ74296.1"/>
    </source>
</evidence>
<name>A0A0G0NB12_9BACT</name>
<organism evidence="1 2">
    <name type="scientific">Berkelbacteria bacterium GW2011_GWB1_38_5</name>
    <dbReference type="NCBI Taxonomy" id="1618336"/>
    <lineage>
        <taxon>Bacteria</taxon>
        <taxon>Candidatus Berkelbacteria</taxon>
    </lineage>
</organism>
<sequence>MDVSGLEISSKYIRAIKVGRVGSSLKVIKIAEVQLPEGIVNNGKIEDAAQFSSSLSNFLKSNKFNSSHWIVTIPENLVYTAYKTFPNLSSEDLGQAVDINANSFLP</sequence>
<accession>A0A0G0NB12</accession>